<protein>
    <recommendedName>
        <fullName evidence="2">CHAT domain-containing protein</fullName>
    </recommendedName>
</protein>
<accession>H6L6X0</accession>
<evidence type="ECO:0000313" key="4">
    <source>
        <dbReference type="Proteomes" id="UP000007519"/>
    </source>
</evidence>
<dbReference type="eggNOG" id="COG4995">
    <property type="taxonomic scope" value="Bacteria"/>
</dbReference>
<dbReference type="EMBL" id="CP002831">
    <property type="protein sequence ID" value="AFC26400.1"/>
    <property type="molecule type" value="Genomic_DNA"/>
</dbReference>
<keyword evidence="4" id="KW-1185">Reference proteome</keyword>
<gene>
    <name evidence="3" type="ordered locus">SGRA_3679</name>
</gene>
<dbReference type="KEGG" id="sgn:SGRA_3679"/>
<evidence type="ECO:0000313" key="3">
    <source>
        <dbReference type="EMBL" id="AFC26400.1"/>
    </source>
</evidence>
<dbReference type="InterPro" id="IPR024983">
    <property type="entry name" value="CHAT_dom"/>
</dbReference>
<sequence>MNERPVILLNFANQQDAHLDLLKEESSRLNDILSIAHDQGSIELYREESVNVDQLIKALNRFKERIIVFHYAGHADGNSLHFDGDTAEAVGLAELLGQLPNLKFVFLNGCSTQAQVDYLLEKGVKAVIATSVAIADDKALLFSETFYRALANRSTIDSAFQFAVGALRTHFGNSFTARIFIQGEEFDRSAAMPWGLFLNKEARAVLDWSLPTSVTQIDNIKPPVNPDYTVNSYMLDVFDEMCHYDPKLKPLAEDSFSGELDERLALALIIEHFPWPIGVQVRLLLSKESAIDELSMERLEQLLSTYVYTTQFLYYIALSQLWDEKRKSNISVRPYLMDLLHHDARTYQHFDYLKHFISIVQLLQKENKALFVEEFAEMQQAFEDKNEFYDAYLYLESLRAKIRQQTPEQLAAELPQLCADGEYFLSAILIKSAFLVNYDLLTIRDIRVISYRYQDPKFDHYIARLNAKVNDLAVSKALQARSYKDYANNASVILSRNMQDPKDFLNLSPFIIDKNAFGEGMTEDRATEQQLFTYAYREGEEFRYFSTVYSIYRVHERPKDQLTTASEQPRAARGGRDRRRRSSRNRRRNEEEPQSPLDILKELFSLFEEDLSR</sequence>
<dbReference type="OrthoDB" id="1164785at2"/>
<name>H6L6X0_SAPGL</name>
<feature type="region of interest" description="Disordered" evidence="1">
    <location>
        <begin position="560"/>
        <end position="596"/>
    </location>
</feature>
<dbReference type="AlphaFoldDB" id="H6L6X0"/>
<dbReference type="STRING" id="984262.SGRA_3679"/>
<dbReference type="RefSeq" id="WP_015693990.1">
    <property type="nucleotide sequence ID" value="NC_016940.1"/>
</dbReference>
<dbReference type="Proteomes" id="UP000007519">
    <property type="component" value="Chromosome"/>
</dbReference>
<reference evidence="3 4" key="1">
    <citation type="journal article" date="2012" name="Stand. Genomic Sci.">
        <title>Complete genome sequencing and analysis of Saprospira grandis str. Lewin, a predatory marine bacterium.</title>
        <authorList>
            <person name="Saw J.H."/>
            <person name="Yuryev A."/>
            <person name="Kanbe M."/>
            <person name="Hou S."/>
            <person name="Young A.G."/>
            <person name="Aizawa S."/>
            <person name="Alam M."/>
        </authorList>
    </citation>
    <scope>NUCLEOTIDE SEQUENCE [LARGE SCALE GENOMIC DNA]</scope>
    <source>
        <strain evidence="3 4">Lewin</strain>
    </source>
</reference>
<evidence type="ECO:0000259" key="2">
    <source>
        <dbReference type="Pfam" id="PF12770"/>
    </source>
</evidence>
<dbReference type="HOGENOM" id="CLU_445409_0_0_10"/>
<feature type="compositionally biased region" description="Basic residues" evidence="1">
    <location>
        <begin position="576"/>
        <end position="587"/>
    </location>
</feature>
<organism evidence="3 4">
    <name type="scientific">Saprospira grandis (strain Lewin)</name>
    <dbReference type="NCBI Taxonomy" id="984262"/>
    <lineage>
        <taxon>Bacteria</taxon>
        <taxon>Pseudomonadati</taxon>
        <taxon>Bacteroidota</taxon>
        <taxon>Saprospiria</taxon>
        <taxon>Saprospirales</taxon>
        <taxon>Saprospiraceae</taxon>
        <taxon>Saprospira</taxon>
    </lineage>
</organism>
<feature type="domain" description="CHAT" evidence="2">
    <location>
        <begin position="32"/>
        <end position="168"/>
    </location>
</feature>
<evidence type="ECO:0000256" key="1">
    <source>
        <dbReference type="SAM" id="MobiDB-lite"/>
    </source>
</evidence>
<proteinExistence type="predicted"/>
<dbReference type="Pfam" id="PF12770">
    <property type="entry name" value="CHAT"/>
    <property type="match status" value="1"/>
</dbReference>